<dbReference type="InterPro" id="IPR042099">
    <property type="entry name" value="ANL_N_sf"/>
</dbReference>
<sequence length="517" mass="55510">MLGNVFTLLDKMAGYRPDAPAVIFDGEPRSYATMRERSLRAANALEGLGIVPGDRVAVFLPNCHEWTEIFFASAALGVVCVPINVLNMGPEVVGVIEDCGATTLIVDPTADTKLADVAGELPQRLISVGPSELAGALSYEDLLAAATDSLPSVPAPRPEDLFMIFYSSGTTGKPKGAAHTHAGVLWNAYQQIPDFGLTAEDRYLAVPSLSWAAGFHNLILPLWWLGGMTVLMPTGGASIEKIVAGVRDYDCTHTFLVPTLLKQLMAAPEQLEILRGTNLRWVISGAEPVPVSVIEQINAELPGCDIVQGYGMSEFPTIATALQPHEAIPKVGSAGRPMSITQLAVRRSDGAIEPHGEGEVLVRSLATMREYYGQPENTREAFTDGWLNTGDMGEIDAGGYLTITGRTKDLIISGGINIYPKEIEDVIYRVEGVAEAAVVGVQDERWGEIVVAVVVPDGSASVTEEAVREACTCFGKHKQPKAVILREEPLPRTVTQKVLKRELRPWAEAFLAAANDA</sequence>
<dbReference type="InterPro" id="IPR050237">
    <property type="entry name" value="ATP-dep_AMP-bd_enzyme"/>
</dbReference>
<dbReference type="AlphaFoldDB" id="A0A6J7CIA4"/>
<evidence type="ECO:0000313" key="3">
    <source>
        <dbReference type="EMBL" id="CAB4856765.1"/>
    </source>
</evidence>
<dbReference type="InterPro" id="IPR020845">
    <property type="entry name" value="AMP-binding_CS"/>
</dbReference>
<gene>
    <name evidence="3" type="ORF">UFOPK3423_00012</name>
</gene>
<dbReference type="InterPro" id="IPR025110">
    <property type="entry name" value="AMP-bd_C"/>
</dbReference>
<dbReference type="InterPro" id="IPR045851">
    <property type="entry name" value="AMP-bd_C_sf"/>
</dbReference>
<feature type="domain" description="AMP-binding enzyme C-terminal" evidence="2">
    <location>
        <begin position="422"/>
        <end position="497"/>
    </location>
</feature>
<feature type="domain" description="AMP-dependent synthetase/ligase" evidence="1">
    <location>
        <begin position="13"/>
        <end position="372"/>
    </location>
</feature>
<dbReference type="InterPro" id="IPR000873">
    <property type="entry name" value="AMP-dep_synth/lig_dom"/>
</dbReference>
<dbReference type="Pfam" id="PF00501">
    <property type="entry name" value="AMP-binding"/>
    <property type="match status" value="1"/>
</dbReference>
<dbReference type="EMBL" id="CAFBLQ010000001">
    <property type="protein sequence ID" value="CAB4856765.1"/>
    <property type="molecule type" value="Genomic_DNA"/>
</dbReference>
<dbReference type="PROSITE" id="PS00455">
    <property type="entry name" value="AMP_BINDING"/>
    <property type="match status" value="1"/>
</dbReference>
<evidence type="ECO:0000259" key="1">
    <source>
        <dbReference type="Pfam" id="PF00501"/>
    </source>
</evidence>
<protein>
    <submittedName>
        <fullName evidence="3">Unannotated protein</fullName>
    </submittedName>
</protein>
<organism evidence="3">
    <name type="scientific">freshwater metagenome</name>
    <dbReference type="NCBI Taxonomy" id="449393"/>
    <lineage>
        <taxon>unclassified sequences</taxon>
        <taxon>metagenomes</taxon>
        <taxon>ecological metagenomes</taxon>
    </lineage>
</organism>
<dbReference type="Gene3D" id="3.40.50.12780">
    <property type="entry name" value="N-terminal domain of ligase-like"/>
    <property type="match status" value="1"/>
</dbReference>
<name>A0A6J7CIA4_9ZZZZ</name>
<reference evidence="3" key="1">
    <citation type="submission" date="2020-05" db="EMBL/GenBank/DDBJ databases">
        <authorList>
            <person name="Chiriac C."/>
            <person name="Salcher M."/>
            <person name="Ghai R."/>
            <person name="Kavagutti S V."/>
        </authorList>
    </citation>
    <scope>NUCLEOTIDE SEQUENCE</scope>
</reference>
<evidence type="ECO:0000259" key="2">
    <source>
        <dbReference type="Pfam" id="PF13193"/>
    </source>
</evidence>
<proteinExistence type="predicted"/>
<dbReference type="SUPFAM" id="SSF56801">
    <property type="entry name" value="Acetyl-CoA synthetase-like"/>
    <property type="match status" value="1"/>
</dbReference>
<dbReference type="GO" id="GO:0016878">
    <property type="term" value="F:acid-thiol ligase activity"/>
    <property type="evidence" value="ECO:0007669"/>
    <property type="project" value="UniProtKB-ARBA"/>
</dbReference>
<accession>A0A6J7CIA4</accession>
<dbReference type="PANTHER" id="PTHR43767:SF1">
    <property type="entry name" value="NONRIBOSOMAL PEPTIDE SYNTHASE PES1 (EUROFUNG)-RELATED"/>
    <property type="match status" value="1"/>
</dbReference>
<dbReference type="Pfam" id="PF13193">
    <property type="entry name" value="AMP-binding_C"/>
    <property type="match status" value="1"/>
</dbReference>
<dbReference type="PANTHER" id="PTHR43767">
    <property type="entry name" value="LONG-CHAIN-FATTY-ACID--COA LIGASE"/>
    <property type="match status" value="1"/>
</dbReference>
<dbReference type="Gene3D" id="3.30.300.30">
    <property type="match status" value="1"/>
</dbReference>